<dbReference type="Pfam" id="PF02687">
    <property type="entry name" value="FtsX"/>
    <property type="match status" value="2"/>
</dbReference>
<feature type="transmembrane region" description="Helical" evidence="6">
    <location>
        <begin position="752"/>
        <end position="783"/>
    </location>
</feature>
<evidence type="ECO:0000256" key="4">
    <source>
        <dbReference type="ARBA" id="ARBA00022989"/>
    </source>
</evidence>
<feature type="transmembrane region" description="Helical" evidence="6">
    <location>
        <begin position="795"/>
        <end position="821"/>
    </location>
</feature>
<gene>
    <name evidence="9" type="ORF">EFY79_16250</name>
</gene>
<organism evidence="9 10">
    <name type="scientific">Hanamia caeni</name>
    <dbReference type="NCBI Taxonomy" id="2294116"/>
    <lineage>
        <taxon>Bacteria</taxon>
        <taxon>Pseudomonadati</taxon>
        <taxon>Bacteroidota</taxon>
        <taxon>Chitinophagia</taxon>
        <taxon>Chitinophagales</taxon>
        <taxon>Chitinophagaceae</taxon>
        <taxon>Hanamia</taxon>
    </lineage>
</organism>
<proteinExistence type="predicted"/>
<evidence type="ECO:0000256" key="5">
    <source>
        <dbReference type="ARBA" id="ARBA00023136"/>
    </source>
</evidence>
<dbReference type="GO" id="GO:0005886">
    <property type="term" value="C:plasma membrane"/>
    <property type="evidence" value="ECO:0007669"/>
    <property type="project" value="UniProtKB-SubCell"/>
</dbReference>
<accession>A0A3M9NAD1</accession>
<keyword evidence="4 6" id="KW-1133">Transmembrane helix</keyword>
<feature type="transmembrane region" description="Helical" evidence="6">
    <location>
        <begin position="387"/>
        <end position="408"/>
    </location>
</feature>
<feature type="transmembrane region" description="Helical" evidence="6">
    <location>
        <begin position="12"/>
        <end position="34"/>
    </location>
</feature>
<dbReference type="InterPro" id="IPR038766">
    <property type="entry name" value="Membrane_comp_ABC_pdt"/>
</dbReference>
<evidence type="ECO:0000313" key="10">
    <source>
        <dbReference type="Proteomes" id="UP000267223"/>
    </source>
</evidence>
<feature type="transmembrane region" description="Helical" evidence="6">
    <location>
        <begin position="467"/>
        <end position="485"/>
    </location>
</feature>
<evidence type="ECO:0000256" key="6">
    <source>
        <dbReference type="SAM" id="Phobius"/>
    </source>
</evidence>
<evidence type="ECO:0000259" key="7">
    <source>
        <dbReference type="Pfam" id="PF02687"/>
    </source>
</evidence>
<dbReference type="Proteomes" id="UP000267223">
    <property type="component" value="Unassembled WGS sequence"/>
</dbReference>
<dbReference type="PANTHER" id="PTHR30287">
    <property type="entry name" value="MEMBRANE COMPONENT OF PREDICTED ABC SUPERFAMILY METABOLITE UPTAKE TRANSPORTER"/>
    <property type="match status" value="1"/>
</dbReference>
<dbReference type="PANTHER" id="PTHR30287:SF1">
    <property type="entry name" value="INNER MEMBRANE PROTEIN"/>
    <property type="match status" value="1"/>
</dbReference>
<feature type="domain" description="ABC3 transporter permease C-terminal" evidence="7">
    <location>
        <begin position="251"/>
        <end position="370"/>
    </location>
</feature>
<protein>
    <submittedName>
        <fullName evidence="9">FtsX-like permease family protein</fullName>
    </submittedName>
</protein>
<keyword evidence="3 6" id="KW-0812">Transmembrane</keyword>
<comment type="caution">
    <text evidence="9">The sequence shown here is derived from an EMBL/GenBank/DDBJ whole genome shotgun (WGS) entry which is preliminary data.</text>
</comment>
<keyword evidence="2" id="KW-1003">Cell membrane</keyword>
<keyword evidence="5 6" id="KW-0472">Membrane</keyword>
<feature type="transmembrane region" description="Helical" evidence="6">
    <location>
        <begin position="414"/>
        <end position="432"/>
    </location>
</feature>
<comment type="subcellular location">
    <subcellularLocation>
        <location evidence="1">Cell membrane</location>
        <topology evidence="1">Multi-pass membrane protein</topology>
    </subcellularLocation>
</comment>
<evidence type="ECO:0000313" key="9">
    <source>
        <dbReference type="EMBL" id="RNI34345.1"/>
    </source>
</evidence>
<feature type="transmembrane region" description="Helical" evidence="6">
    <location>
        <begin position="293"/>
        <end position="318"/>
    </location>
</feature>
<evidence type="ECO:0000256" key="3">
    <source>
        <dbReference type="ARBA" id="ARBA00022692"/>
    </source>
</evidence>
<feature type="transmembrane region" description="Helical" evidence="6">
    <location>
        <begin position="707"/>
        <end position="731"/>
    </location>
</feature>
<sequence length="833" mass="91814">MAWRDSRRNRSRLFLFISSIILGIAALVAIYSLGNNLSNEVNNQAAALLGADLEISGNQPAPQNIQGLLDSLGGSQSEQRNFASMILFPKNNGTRLVQVRALSGQFPYYGSLETEPVSAGNSFRNQQQALVDETLMLQFNAKVGDSIKVGEVTFAIAGKLLNAPGQTGFSSSIAPVVYIPLRYLKATNLMQKGSRISYHYFIKFPHQVDDEKLVGKIKPTLEESDYNYDTIQTQKEDTGRSFSDLTKFLSLVGFIALLLGCTGVASAVHVYVKEKINSIAILRCLGVRASQAFIIFLLQIVSVGFIGSLVGAVLGVVVQQFLPFILKDFLPVAITTTISWTAVIQGIILGTIISVLFALLPLISIRKISPLQVLRASFEPITNRKDFLKWGIYLLIILFVYGFSWMQIGNAKNAFYFTVSIAAALAILAAIARSLTWLVKKFFPSSWSYLWRQGLANLYRPNNQTTILIIAIGLGSALISTLFFIQSILLTRVTIAAGENQPNMVLFDIQSSQKEGVAGLVKQFDMPVKEMIPIVNMRLEKVNGISASDVKEDSSHQLSRHLFSREYRVTYRDSLTSTEKITKGKWAGTAPAKGLPSISFEENYAERNGLSLGDTLTFNVQGVMVNTVLGSMRDIDWSRIRTNFLVVFPKGVVDDAPQYEVILTKVPSQEVSAKFQQQMVQHYPNVSIIDLGLILNILNAIMEKIGFVIRFMGGFSILTGIVVLISSVLISKYQRLQESVLLRTLGASRKQIFAITALEYFFLGTLAALTGIILAVAASWALAHYFFETSFHPNLVPVLILGIIVCALTVITGLINSFGLLNRPPLEVLRQEV</sequence>
<feature type="domain" description="MacB-like periplasmic core" evidence="8">
    <location>
        <begin position="14"/>
        <end position="218"/>
    </location>
</feature>
<keyword evidence="10" id="KW-1185">Reference proteome</keyword>
<evidence type="ECO:0000259" key="8">
    <source>
        <dbReference type="Pfam" id="PF12704"/>
    </source>
</evidence>
<feature type="transmembrane region" description="Helical" evidence="6">
    <location>
        <begin position="248"/>
        <end position="272"/>
    </location>
</feature>
<feature type="domain" description="ABC3 transporter permease C-terminal" evidence="7">
    <location>
        <begin position="711"/>
        <end position="825"/>
    </location>
</feature>
<reference evidence="9 10" key="1">
    <citation type="submission" date="2018-11" db="EMBL/GenBank/DDBJ databases">
        <title>Draft genome sequence of Ferruginibacter sp. BO-59.</title>
        <authorList>
            <person name="Im W.T."/>
        </authorList>
    </citation>
    <scope>NUCLEOTIDE SEQUENCE [LARGE SCALE GENOMIC DNA]</scope>
    <source>
        <strain evidence="9 10">BO-59</strain>
    </source>
</reference>
<evidence type="ECO:0000256" key="2">
    <source>
        <dbReference type="ARBA" id="ARBA00022475"/>
    </source>
</evidence>
<dbReference type="Pfam" id="PF12704">
    <property type="entry name" value="MacB_PCD"/>
    <property type="match status" value="1"/>
</dbReference>
<dbReference type="InterPro" id="IPR003838">
    <property type="entry name" value="ABC3_permease_C"/>
</dbReference>
<dbReference type="AlphaFoldDB" id="A0A3M9NAD1"/>
<dbReference type="EMBL" id="RJJR01000014">
    <property type="protein sequence ID" value="RNI34345.1"/>
    <property type="molecule type" value="Genomic_DNA"/>
</dbReference>
<evidence type="ECO:0000256" key="1">
    <source>
        <dbReference type="ARBA" id="ARBA00004651"/>
    </source>
</evidence>
<dbReference type="OrthoDB" id="9775544at2"/>
<feature type="transmembrane region" description="Helical" evidence="6">
    <location>
        <begin position="338"/>
        <end position="366"/>
    </location>
</feature>
<dbReference type="InterPro" id="IPR025857">
    <property type="entry name" value="MacB_PCD"/>
</dbReference>
<name>A0A3M9NAD1_9BACT</name>